<evidence type="ECO:0000313" key="2">
    <source>
        <dbReference type="Proteomes" id="UP001175227"/>
    </source>
</evidence>
<dbReference type="EMBL" id="JAUEPR010000020">
    <property type="protein sequence ID" value="KAK0476475.1"/>
    <property type="molecule type" value="Genomic_DNA"/>
</dbReference>
<gene>
    <name evidence="1" type="ORF">IW261DRAFT_1339500</name>
</gene>
<organism evidence="1 2">
    <name type="scientific">Armillaria novae-zelandiae</name>
    <dbReference type="NCBI Taxonomy" id="153914"/>
    <lineage>
        <taxon>Eukaryota</taxon>
        <taxon>Fungi</taxon>
        <taxon>Dikarya</taxon>
        <taxon>Basidiomycota</taxon>
        <taxon>Agaricomycotina</taxon>
        <taxon>Agaricomycetes</taxon>
        <taxon>Agaricomycetidae</taxon>
        <taxon>Agaricales</taxon>
        <taxon>Marasmiineae</taxon>
        <taxon>Physalacriaceae</taxon>
        <taxon>Armillaria</taxon>
    </lineage>
</organism>
<dbReference type="AlphaFoldDB" id="A0AA39UF85"/>
<sequence length="91" mass="10514">IQRVESPACPKCSYPNESVYHYPIRCLADQNEREMLQRSIGTQGTVMTVKHILACRQNIPHLVQYLNDMRRFETTFGTFPHVDAGDEDTED</sequence>
<comment type="caution">
    <text evidence="1">The sequence shown here is derived from an EMBL/GenBank/DDBJ whole genome shotgun (WGS) entry which is preliminary data.</text>
</comment>
<dbReference type="Proteomes" id="UP001175227">
    <property type="component" value="Unassembled WGS sequence"/>
</dbReference>
<accession>A0AA39UF85</accession>
<name>A0AA39UF85_9AGAR</name>
<evidence type="ECO:0000313" key="1">
    <source>
        <dbReference type="EMBL" id="KAK0476475.1"/>
    </source>
</evidence>
<reference evidence="1" key="1">
    <citation type="submission" date="2023-06" db="EMBL/GenBank/DDBJ databases">
        <authorList>
            <consortium name="Lawrence Berkeley National Laboratory"/>
            <person name="Ahrendt S."/>
            <person name="Sahu N."/>
            <person name="Indic B."/>
            <person name="Wong-Bajracharya J."/>
            <person name="Merenyi Z."/>
            <person name="Ke H.-M."/>
            <person name="Monk M."/>
            <person name="Kocsube S."/>
            <person name="Drula E."/>
            <person name="Lipzen A."/>
            <person name="Balint B."/>
            <person name="Henrissat B."/>
            <person name="Andreopoulos B."/>
            <person name="Martin F.M."/>
            <person name="Harder C.B."/>
            <person name="Rigling D."/>
            <person name="Ford K.L."/>
            <person name="Foster G.D."/>
            <person name="Pangilinan J."/>
            <person name="Papanicolaou A."/>
            <person name="Barry K."/>
            <person name="LaButti K."/>
            <person name="Viragh M."/>
            <person name="Koriabine M."/>
            <person name="Yan M."/>
            <person name="Riley R."/>
            <person name="Champramary S."/>
            <person name="Plett K.L."/>
            <person name="Tsai I.J."/>
            <person name="Slot J."/>
            <person name="Sipos G."/>
            <person name="Plett J."/>
            <person name="Nagy L.G."/>
            <person name="Grigoriev I.V."/>
        </authorList>
    </citation>
    <scope>NUCLEOTIDE SEQUENCE</scope>
    <source>
        <strain evidence="1">ICMP 16352</strain>
    </source>
</reference>
<feature type="non-terminal residue" evidence="1">
    <location>
        <position position="1"/>
    </location>
</feature>
<proteinExistence type="predicted"/>
<protein>
    <submittedName>
        <fullName evidence="1">Uncharacterized protein</fullName>
    </submittedName>
</protein>
<keyword evidence="2" id="KW-1185">Reference proteome</keyword>